<dbReference type="FunFam" id="3.40.50.2000:FF:000087">
    <property type="entry name" value="Glycosyltransferase"/>
    <property type="match status" value="1"/>
</dbReference>
<evidence type="ECO:0000313" key="4">
    <source>
        <dbReference type="Proteomes" id="UP000078284"/>
    </source>
</evidence>
<dbReference type="ExpressionAtlas" id="A0A178VDS3">
    <property type="expression patterns" value="baseline and differential"/>
</dbReference>
<dbReference type="PANTHER" id="PTHR48049:SF20">
    <property type="entry name" value="UDP-GLYCOSYLTRANSFERASE 79B4-RELATED"/>
    <property type="match status" value="1"/>
</dbReference>
<evidence type="ECO:0000313" key="3">
    <source>
        <dbReference type="EMBL" id="OAP04450.1"/>
    </source>
</evidence>
<gene>
    <name evidence="3" type="ordered locus">AXX17_At3g32570</name>
</gene>
<dbReference type="Gene3D" id="3.40.50.2000">
    <property type="entry name" value="Glycogen Phosphorylase B"/>
    <property type="match status" value="2"/>
</dbReference>
<evidence type="ECO:0000256" key="1">
    <source>
        <dbReference type="ARBA" id="ARBA00009995"/>
    </source>
</evidence>
<dbReference type="Proteomes" id="UP000078284">
    <property type="component" value="Chromosome 3"/>
</dbReference>
<comment type="similarity">
    <text evidence="1">Belongs to the UDP-glycosyltransferase family.</text>
</comment>
<dbReference type="Pfam" id="PF00201">
    <property type="entry name" value="UDPGT"/>
    <property type="match status" value="1"/>
</dbReference>
<dbReference type="SUPFAM" id="SSF53756">
    <property type="entry name" value="UDP-Glycosyltransferase/glycogen phosphorylase"/>
    <property type="match status" value="1"/>
</dbReference>
<dbReference type="CDD" id="cd03784">
    <property type="entry name" value="GT1_Gtf-like"/>
    <property type="match status" value="1"/>
</dbReference>
<dbReference type="FunFam" id="3.40.50.2000:FF:000037">
    <property type="entry name" value="Glycosyltransferase"/>
    <property type="match status" value="1"/>
</dbReference>
<accession>A0A178VDS3</accession>
<proteinExistence type="inferred from homology"/>
<dbReference type="AlphaFoldDB" id="A0A178VDS3"/>
<name>A0A178VDS3_ARATH</name>
<dbReference type="PANTHER" id="PTHR48049">
    <property type="entry name" value="GLYCOSYLTRANSFERASE"/>
    <property type="match status" value="1"/>
</dbReference>
<dbReference type="InterPro" id="IPR002213">
    <property type="entry name" value="UDP_glucos_trans"/>
</dbReference>
<dbReference type="EMBL" id="LUHQ01000003">
    <property type="protein sequence ID" value="OAP04450.1"/>
    <property type="molecule type" value="Genomic_DNA"/>
</dbReference>
<dbReference type="GO" id="GO:0035251">
    <property type="term" value="F:UDP-glucosyltransferase activity"/>
    <property type="evidence" value="ECO:0007669"/>
    <property type="project" value="InterPro"/>
</dbReference>
<protein>
    <recommendedName>
        <fullName evidence="5">Glycosyltransferase</fullName>
    </recommendedName>
</protein>
<evidence type="ECO:0000256" key="2">
    <source>
        <dbReference type="ARBA" id="ARBA00022679"/>
    </source>
</evidence>
<organism evidence="3 4">
    <name type="scientific">Arabidopsis thaliana</name>
    <name type="common">Mouse-ear cress</name>
    <dbReference type="NCBI Taxonomy" id="3702"/>
    <lineage>
        <taxon>Eukaryota</taxon>
        <taxon>Viridiplantae</taxon>
        <taxon>Streptophyta</taxon>
        <taxon>Embryophyta</taxon>
        <taxon>Tracheophyta</taxon>
        <taxon>Spermatophyta</taxon>
        <taxon>Magnoliopsida</taxon>
        <taxon>eudicotyledons</taxon>
        <taxon>Gunneridae</taxon>
        <taxon>Pentapetalae</taxon>
        <taxon>rosids</taxon>
        <taxon>malvids</taxon>
        <taxon>Brassicales</taxon>
        <taxon>Brassicaceae</taxon>
        <taxon>Camelineae</taxon>
        <taxon>Arabidopsis</taxon>
    </lineage>
</organism>
<comment type="caution">
    <text evidence="3">The sequence shown here is derived from an EMBL/GenBank/DDBJ whole genome shotgun (WGS) entry which is preliminary data.</text>
</comment>
<keyword evidence="2" id="KW-0808">Transferase</keyword>
<sequence>MGSKFHAFLYPWFGFGHMIPYLHLANKLAEKGHRVTFLAPKKAQKQLEPLNLFPNSIHFENVTLPHVDGLPVGAETTADLPNSSKRVLADAMDLLREQIEVKIRSLKPDLIFFDFVDWIPQMAKELGIKSVSYQIISAAFIAMFFAPRAELGSPPPGYPSSKVALRGHDANIYSLFANTRKFLFDRVTTGLKNCDVIAIRTCAEIEGNLCDFIERQCQRKVLLTGPMFLDPQGKSGKPLEDRWNNWLNGFEPSSVVYCAFGTHFFFEIDQFQELCLGMELTGLPFLVAVMPPRGSSTIQEALPEGFEERIKGRGIVWGGWVEQPLILSHPSIGCFVNHCGFGSMWESLVSDCQIVFIPQLVDQVLTTRLLTEELEVSVKVKRDEITGWFSKESLRDTVKSVMDKNSEIGNLVRRNHKKLKETLVSPGLLSSYADKFVDELENISTVRIENLIKLKTFFFLGSK</sequence>
<reference evidence="4" key="1">
    <citation type="journal article" date="2016" name="Proc. Natl. Acad. Sci. U.S.A.">
        <title>Chromosome-level assembly of Arabidopsis thaliana Ler reveals the extent of translocation and inversion polymorphisms.</title>
        <authorList>
            <person name="Zapata L."/>
            <person name="Ding J."/>
            <person name="Willing E.M."/>
            <person name="Hartwig B."/>
            <person name="Bezdan D."/>
            <person name="Jiao W.B."/>
            <person name="Patel V."/>
            <person name="Velikkakam James G."/>
            <person name="Koornneef M."/>
            <person name="Ossowski S."/>
            <person name="Schneeberger K."/>
        </authorList>
    </citation>
    <scope>NUCLEOTIDE SEQUENCE [LARGE SCALE GENOMIC DNA]</scope>
    <source>
        <strain evidence="4">cv. Landsberg erecta</strain>
    </source>
</reference>
<dbReference type="InterPro" id="IPR050481">
    <property type="entry name" value="UDP-glycosyltransf_plant"/>
</dbReference>
<evidence type="ECO:0008006" key="5">
    <source>
        <dbReference type="Google" id="ProtNLM"/>
    </source>
</evidence>